<reference evidence="1 2" key="1">
    <citation type="submission" date="2017-03" db="EMBL/GenBank/DDBJ databases">
        <authorList>
            <person name="Safronova V.I."/>
            <person name="Sazanova A.L."/>
            <person name="Chirak E.R."/>
        </authorList>
    </citation>
    <scope>NUCLEOTIDE SEQUENCE [LARGE SCALE GENOMIC DNA]</scope>
    <source>
        <strain evidence="1 2">Opo-243</strain>
    </source>
</reference>
<evidence type="ECO:0000313" key="1">
    <source>
        <dbReference type="EMBL" id="RXT35371.1"/>
    </source>
</evidence>
<comment type="caution">
    <text evidence="1">The sequence shown here is derived from an EMBL/GenBank/DDBJ whole genome shotgun (WGS) entry which is preliminary data.</text>
</comment>
<dbReference type="CDD" id="cd07822">
    <property type="entry name" value="SRPBCC_4"/>
    <property type="match status" value="1"/>
</dbReference>
<dbReference type="InterPro" id="IPR019587">
    <property type="entry name" value="Polyketide_cyclase/dehydratase"/>
</dbReference>
<evidence type="ECO:0000313" key="2">
    <source>
        <dbReference type="Proteomes" id="UP000290819"/>
    </source>
</evidence>
<dbReference type="Gene3D" id="3.30.530.20">
    <property type="match status" value="1"/>
</dbReference>
<dbReference type="InterPro" id="IPR023393">
    <property type="entry name" value="START-like_dom_sf"/>
</dbReference>
<organism evidence="1 2">
    <name type="scientific">Bradyrhizobium betae</name>
    <dbReference type="NCBI Taxonomy" id="244734"/>
    <lineage>
        <taxon>Bacteria</taxon>
        <taxon>Pseudomonadati</taxon>
        <taxon>Pseudomonadota</taxon>
        <taxon>Alphaproteobacteria</taxon>
        <taxon>Hyphomicrobiales</taxon>
        <taxon>Nitrobacteraceae</taxon>
        <taxon>Bradyrhizobium</taxon>
    </lineage>
</organism>
<protein>
    <submittedName>
        <fullName evidence="1">ATPase</fullName>
    </submittedName>
</protein>
<dbReference type="SUPFAM" id="SSF55961">
    <property type="entry name" value="Bet v1-like"/>
    <property type="match status" value="1"/>
</dbReference>
<sequence>MYDHVIWPHQFHPKISAIYGLNDIDVEAPAQTVWKLLVDAENWHRHFTPENQVRILGGERELALGTKLTRVTAGYPMSLEVTECVPGKRLAWATTVDGDDTGSTAYHGWVITPTAQGCHVLTEETQQGPFFLEMVGRKNPGLLYRYHQEWVEALARAAEEGNRAQA</sequence>
<dbReference type="OrthoDB" id="838646at2"/>
<dbReference type="EMBL" id="MZXW01000053">
    <property type="protein sequence ID" value="RXT35371.1"/>
    <property type="molecule type" value="Genomic_DNA"/>
</dbReference>
<name>A0A4Q1UKH6_9BRAD</name>
<accession>A0A4Q1UKH6</accession>
<proteinExistence type="predicted"/>
<gene>
    <name evidence="1" type="ORF">B5V03_36505</name>
</gene>
<dbReference type="AlphaFoldDB" id="A0A4Q1UKH6"/>
<keyword evidence="2" id="KW-1185">Reference proteome</keyword>
<dbReference type="Proteomes" id="UP000290819">
    <property type="component" value="Unassembled WGS sequence"/>
</dbReference>
<dbReference type="RefSeq" id="WP_129275309.1">
    <property type="nucleotide sequence ID" value="NZ_MZXW01000053.1"/>
</dbReference>
<dbReference type="Pfam" id="PF10604">
    <property type="entry name" value="Polyketide_cyc2"/>
    <property type="match status" value="1"/>
</dbReference>